<evidence type="ECO:0000313" key="3">
    <source>
        <dbReference type="Proteomes" id="UP000184050"/>
    </source>
</evidence>
<dbReference type="InterPro" id="IPR036388">
    <property type="entry name" value="WH-like_DNA-bd_sf"/>
</dbReference>
<dbReference type="OrthoDB" id="1163801at2"/>
<feature type="domain" description="Helix-turn-helix type 11" evidence="1">
    <location>
        <begin position="11"/>
        <end position="54"/>
    </location>
</feature>
<dbReference type="AlphaFoldDB" id="A0A1M6P7B9"/>
<dbReference type="SUPFAM" id="SSF46785">
    <property type="entry name" value="Winged helix' DNA-binding domain"/>
    <property type="match status" value="1"/>
</dbReference>
<dbReference type="STRING" id="1168035.SAMN05444280_15311"/>
<dbReference type="Proteomes" id="UP000184050">
    <property type="component" value="Unassembled WGS sequence"/>
</dbReference>
<dbReference type="InterPro" id="IPR036390">
    <property type="entry name" value="WH_DNA-bd_sf"/>
</dbReference>
<name>A0A1M6P7B9_9BACT</name>
<sequence>MKALEQLERLQRMNQLIKAERTGSPDEFSQRLGISRRQLYTYIENIRDMGADICYSKNRRTFYFCNGHEVEISYSFKIISKELSKTINGGFFQNFLQCAFFLHRTKLIW</sequence>
<dbReference type="Pfam" id="PF08279">
    <property type="entry name" value="HTH_11"/>
    <property type="match status" value="1"/>
</dbReference>
<dbReference type="InterPro" id="IPR013196">
    <property type="entry name" value="HTH_11"/>
</dbReference>
<dbReference type="EMBL" id="FQZE01000053">
    <property type="protein sequence ID" value="SHK03770.1"/>
    <property type="molecule type" value="Genomic_DNA"/>
</dbReference>
<reference evidence="2 3" key="1">
    <citation type="submission" date="2016-11" db="EMBL/GenBank/DDBJ databases">
        <authorList>
            <person name="Jaros S."/>
            <person name="Januszkiewicz K."/>
            <person name="Wedrychowicz H."/>
        </authorList>
    </citation>
    <scope>NUCLEOTIDE SEQUENCE [LARGE SCALE GENOMIC DNA]</scope>
    <source>
        <strain evidence="2 3">DSM 27063</strain>
    </source>
</reference>
<dbReference type="Gene3D" id="1.10.10.10">
    <property type="entry name" value="Winged helix-like DNA-binding domain superfamily/Winged helix DNA-binding domain"/>
    <property type="match status" value="1"/>
</dbReference>
<gene>
    <name evidence="2" type="ORF">SAMN05444280_15311</name>
</gene>
<evidence type="ECO:0000313" key="2">
    <source>
        <dbReference type="EMBL" id="SHK03770.1"/>
    </source>
</evidence>
<protein>
    <submittedName>
        <fullName evidence="2">HTH domain-containing protein</fullName>
    </submittedName>
</protein>
<organism evidence="2 3">
    <name type="scientific">Tangfeifania diversioriginum</name>
    <dbReference type="NCBI Taxonomy" id="1168035"/>
    <lineage>
        <taxon>Bacteria</taxon>
        <taxon>Pseudomonadati</taxon>
        <taxon>Bacteroidota</taxon>
        <taxon>Bacteroidia</taxon>
        <taxon>Marinilabiliales</taxon>
        <taxon>Prolixibacteraceae</taxon>
        <taxon>Tangfeifania</taxon>
    </lineage>
</organism>
<accession>A0A1M6P7B9</accession>
<evidence type="ECO:0000259" key="1">
    <source>
        <dbReference type="Pfam" id="PF08279"/>
    </source>
</evidence>
<proteinExistence type="predicted"/>
<keyword evidence="3" id="KW-1185">Reference proteome</keyword>